<accession>A0ABW7C5B2</accession>
<reference evidence="3" key="1">
    <citation type="journal article" date="2024" name="Algal Res.">
        <title>Biochemical, toxicological and genomic investigation of a high-biomass producing Limnothrix strain isolated from Italian shallow drinking water reservoir.</title>
        <authorList>
            <person name="Simonazzi M."/>
            <person name="Shishido T.K."/>
            <person name="Delbaje E."/>
            <person name="Wahlsten M."/>
            <person name="Fewer D.P."/>
            <person name="Sivonen K."/>
            <person name="Pezzolesi L."/>
            <person name="Pistocchi R."/>
        </authorList>
    </citation>
    <scope>NUCLEOTIDE SEQUENCE [LARGE SCALE GENOMIC DNA]</scope>
    <source>
        <strain evidence="3">LRLZ20PSL1</strain>
    </source>
</reference>
<comment type="caution">
    <text evidence="2">The sequence shown here is derived from an EMBL/GenBank/DDBJ whole genome shotgun (WGS) entry which is preliminary data.</text>
</comment>
<evidence type="ECO:0000313" key="2">
    <source>
        <dbReference type="EMBL" id="MFG3816403.1"/>
    </source>
</evidence>
<protein>
    <submittedName>
        <fullName evidence="2">Uncharacterized protein</fullName>
    </submittedName>
</protein>
<proteinExistence type="predicted"/>
<feature type="compositionally biased region" description="Basic and acidic residues" evidence="1">
    <location>
        <begin position="33"/>
        <end position="44"/>
    </location>
</feature>
<dbReference type="RefSeq" id="WP_393010276.1">
    <property type="nucleotide sequence ID" value="NZ_JAZAQF010000012.1"/>
</dbReference>
<organism evidence="2 3">
    <name type="scientific">Limnothrix redekei LRLZ20PSL1</name>
    <dbReference type="NCBI Taxonomy" id="3112953"/>
    <lineage>
        <taxon>Bacteria</taxon>
        <taxon>Bacillati</taxon>
        <taxon>Cyanobacteriota</taxon>
        <taxon>Cyanophyceae</taxon>
        <taxon>Pseudanabaenales</taxon>
        <taxon>Pseudanabaenaceae</taxon>
        <taxon>Limnothrix</taxon>
    </lineage>
</organism>
<evidence type="ECO:0000256" key="1">
    <source>
        <dbReference type="SAM" id="MobiDB-lite"/>
    </source>
</evidence>
<evidence type="ECO:0000313" key="3">
    <source>
        <dbReference type="Proteomes" id="UP001604335"/>
    </source>
</evidence>
<sequence>MALWARGLAVWGGHWGDRQAKPTLPTRGIGRSGKGDPRPKKANT</sequence>
<dbReference type="EMBL" id="JAZAQF010000012">
    <property type="protein sequence ID" value="MFG3816403.1"/>
    <property type="molecule type" value="Genomic_DNA"/>
</dbReference>
<gene>
    <name evidence="2" type="ORF">VPK24_02050</name>
</gene>
<dbReference type="Proteomes" id="UP001604335">
    <property type="component" value="Unassembled WGS sequence"/>
</dbReference>
<feature type="region of interest" description="Disordered" evidence="1">
    <location>
        <begin position="14"/>
        <end position="44"/>
    </location>
</feature>
<keyword evidence="3" id="KW-1185">Reference proteome</keyword>
<name>A0ABW7C5B2_9CYAN</name>